<feature type="region of interest" description="Disordered" evidence="2">
    <location>
        <begin position="103"/>
        <end position="191"/>
    </location>
</feature>
<protein>
    <recommendedName>
        <fullName evidence="5">K Homology domain-containing protein</fullName>
    </recommendedName>
</protein>
<keyword evidence="4" id="KW-1185">Reference proteome</keyword>
<dbReference type="GO" id="GO:0045727">
    <property type="term" value="P:positive regulation of translation"/>
    <property type="evidence" value="ECO:0007669"/>
    <property type="project" value="InterPro"/>
</dbReference>
<accession>A0A077Z499</accession>
<reference evidence="3" key="2">
    <citation type="submission" date="2014-03" db="EMBL/GenBank/DDBJ databases">
        <title>The whipworm genome and dual-species transcriptomics of an intimate host-pathogen interaction.</title>
        <authorList>
            <person name="Foth B.J."/>
            <person name="Tsai I.J."/>
            <person name="Reid A.J."/>
            <person name="Bancroft A.J."/>
            <person name="Nichol S."/>
            <person name="Tracey A."/>
            <person name="Holroyd N."/>
            <person name="Cotton J.A."/>
            <person name="Stanley E.J."/>
            <person name="Zarowiecki M."/>
            <person name="Liu J.Z."/>
            <person name="Huckvale T."/>
            <person name="Cooper P.J."/>
            <person name="Grencis R.K."/>
            <person name="Berriman M."/>
        </authorList>
    </citation>
    <scope>NUCLEOTIDE SEQUENCE [LARGE SCALE GENOMIC DNA]</scope>
</reference>
<dbReference type="InterPro" id="IPR040160">
    <property type="entry name" value="Mxt"/>
</dbReference>
<dbReference type="GO" id="GO:0034518">
    <property type="term" value="C:RNA cap binding complex"/>
    <property type="evidence" value="ECO:0007669"/>
    <property type="project" value="TreeGrafter"/>
</dbReference>
<dbReference type="AlphaFoldDB" id="A0A077Z499"/>
<feature type="compositionally biased region" description="Low complexity" evidence="2">
    <location>
        <begin position="125"/>
        <end position="135"/>
    </location>
</feature>
<evidence type="ECO:0000313" key="4">
    <source>
        <dbReference type="Proteomes" id="UP000030665"/>
    </source>
</evidence>
<dbReference type="GO" id="GO:0005737">
    <property type="term" value="C:cytoplasm"/>
    <property type="evidence" value="ECO:0007669"/>
    <property type="project" value="TreeGrafter"/>
</dbReference>
<sequence length="700" mass="78741">MATSELPDMTLVDQLPNLIEQVRAMGTSNHLDYVSKYNLTMLVYKVATLGDSIEQLPFDQRMNILKYLRIIMKKHGRNLNTAMHRNINSLIVAITRVSTKPAENNDATDFEDAQGSNEVPGSDYVSSKASKVAASTEKKLGHQNSASPKLKGLNESKQNVMRSKTRKPQKGKISTAKLANTSSSGEQNKGEKQFVDAVTTANFITNKEAENEKASGLEFKECIVYGSLARSNDKAMFTMPHSQRSTSRGDMFHVSLAECMSATEIFGERFAKREMVIPKNLSSLIFGCSEEVVAMVEILSNTIISFKPTEEGELWQRLAIAGRYKRDVDNTTCFIHLLLKYQIKMDFAQLTSLCCKFRQVDKQKRKQCMRKGTSCNSRKPLTDKSQVTMTLETAKGKQPAANAKPTVSCPETSKCQQGLKYKLDTVQMQLEIPNSSVGKIMGESGCIAAVIENLTKAIISFQRTGIAKEKRVLYLRARSWQDLNCAQELVTLTIERGINFGLLTDVLYWGNECLRSRSFQNLADNMSVLPNWEARKDKYYQNVWMPEGRQNIRQLLLKNDPHLKAPVEMSIKLHLPCTASAQRVRATTYPVRMQRKSFPSGSVKTKETKAKNLGFNLSKWKLLNLPNTEKETAENEKSETLAEQDKRQQHPNLTCNHDNAILALQRANFLMAALDTGSTSPLDRDCQLLCEALRINRETR</sequence>
<dbReference type="GO" id="GO:0008190">
    <property type="term" value="F:eukaryotic initiation factor 4E binding"/>
    <property type="evidence" value="ECO:0007669"/>
    <property type="project" value="InterPro"/>
</dbReference>
<evidence type="ECO:0000256" key="1">
    <source>
        <dbReference type="PROSITE-ProRule" id="PRU00117"/>
    </source>
</evidence>
<dbReference type="PANTHER" id="PTHR20849:SF2">
    <property type="entry name" value="EUKARYOTIC TRANSLATION INITIATION FACTOR 4E-BINDING PROTEIN MEXTLI"/>
    <property type="match status" value="1"/>
</dbReference>
<feature type="compositionally biased region" description="Polar residues" evidence="2">
    <location>
        <begin position="177"/>
        <end position="187"/>
    </location>
</feature>
<dbReference type="EMBL" id="HG805858">
    <property type="protein sequence ID" value="CDW53550.1"/>
    <property type="molecule type" value="Genomic_DNA"/>
</dbReference>
<dbReference type="GO" id="GO:1901190">
    <property type="term" value="P:regulation of formation of translation initiation ternary complex"/>
    <property type="evidence" value="ECO:0007669"/>
    <property type="project" value="TreeGrafter"/>
</dbReference>
<dbReference type="SUPFAM" id="SSF54791">
    <property type="entry name" value="Eukaryotic type KH-domain (KH-domain type I)"/>
    <property type="match status" value="1"/>
</dbReference>
<dbReference type="PROSITE" id="PS50084">
    <property type="entry name" value="KH_TYPE_1"/>
    <property type="match status" value="1"/>
</dbReference>
<dbReference type="InterPro" id="IPR036612">
    <property type="entry name" value="KH_dom_type_1_sf"/>
</dbReference>
<feature type="compositionally biased region" description="Basic and acidic residues" evidence="2">
    <location>
        <begin position="628"/>
        <end position="648"/>
    </location>
</feature>
<reference evidence="3" key="1">
    <citation type="submission" date="2014-01" db="EMBL/GenBank/DDBJ databases">
        <authorList>
            <person name="Aslett M."/>
        </authorList>
    </citation>
    <scope>NUCLEOTIDE SEQUENCE</scope>
</reference>
<organism evidence="3 4">
    <name type="scientific">Trichuris trichiura</name>
    <name type="common">Whipworm</name>
    <name type="synonym">Trichocephalus trichiurus</name>
    <dbReference type="NCBI Taxonomy" id="36087"/>
    <lineage>
        <taxon>Eukaryota</taxon>
        <taxon>Metazoa</taxon>
        <taxon>Ecdysozoa</taxon>
        <taxon>Nematoda</taxon>
        <taxon>Enoplea</taxon>
        <taxon>Dorylaimia</taxon>
        <taxon>Trichinellida</taxon>
        <taxon>Trichuridae</taxon>
        <taxon>Trichuris</taxon>
    </lineage>
</organism>
<dbReference type="GO" id="GO:0003723">
    <property type="term" value="F:RNA binding"/>
    <property type="evidence" value="ECO:0007669"/>
    <property type="project" value="UniProtKB-UniRule"/>
</dbReference>
<gene>
    <name evidence="3" type="ORF">TTRE_0000181501</name>
</gene>
<dbReference type="PANTHER" id="PTHR20849">
    <property type="entry name" value="EUKARYOTIC TRANSLATION INITIATION FACTOR 4E-BINDING PROTEIN MEXTLI"/>
    <property type="match status" value="1"/>
</dbReference>
<dbReference type="GO" id="GO:0003743">
    <property type="term" value="F:translation initiation factor activity"/>
    <property type="evidence" value="ECO:0007669"/>
    <property type="project" value="TreeGrafter"/>
</dbReference>
<proteinExistence type="predicted"/>
<keyword evidence="1" id="KW-0694">RNA-binding</keyword>
<evidence type="ECO:0008006" key="5">
    <source>
        <dbReference type="Google" id="ProtNLM"/>
    </source>
</evidence>
<name>A0A077Z499_TRITR</name>
<evidence type="ECO:0000313" key="3">
    <source>
        <dbReference type="EMBL" id="CDW53550.1"/>
    </source>
</evidence>
<feature type="region of interest" description="Disordered" evidence="2">
    <location>
        <begin position="627"/>
        <end position="653"/>
    </location>
</feature>
<dbReference type="Proteomes" id="UP000030665">
    <property type="component" value="Unassembled WGS sequence"/>
</dbReference>
<evidence type="ECO:0000256" key="2">
    <source>
        <dbReference type="SAM" id="MobiDB-lite"/>
    </source>
</evidence>